<gene>
    <name evidence="2" type="ORF">Tco025E_05141</name>
</gene>
<sequence>MPSGSPQSLASALDRPDSFEDWLLGTHYSHNYLAALRLQGRPSPVASRGQPKVISVAKGKQHSRTPHQGMSPRPNVSANNGVQGMKKRQQHDAKKVGEENAEMVLPNSGISTGRRNNAALGTTEAHLDDPLDAVATRDLLRDSYYRIRNSCTGTFPPLLTPFKRSLWTYKTVNDTQGELFIGGRAIGEKHDLSDASYSLKNSHDIVDVPFDQRPVKVRNHPSTGPPCFAPTPTSYRWLTSMR</sequence>
<dbReference type="GeneID" id="40318752"/>
<evidence type="ECO:0000313" key="2">
    <source>
        <dbReference type="EMBL" id="RNF16672.1"/>
    </source>
</evidence>
<comment type="caution">
    <text evidence="2">The sequence shown here is derived from an EMBL/GenBank/DDBJ whole genome shotgun (WGS) entry which is preliminary data.</text>
</comment>
<feature type="region of interest" description="Disordered" evidence="1">
    <location>
        <begin position="58"/>
        <end position="81"/>
    </location>
</feature>
<keyword evidence="3" id="KW-1185">Reference proteome</keyword>
<accession>A0A422PG21</accession>
<dbReference type="EMBL" id="MKKU01000286">
    <property type="protein sequence ID" value="RNF16672.1"/>
    <property type="molecule type" value="Genomic_DNA"/>
</dbReference>
<organism evidence="2 3">
    <name type="scientific">Trypanosoma conorhini</name>
    <dbReference type="NCBI Taxonomy" id="83891"/>
    <lineage>
        <taxon>Eukaryota</taxon>
        <taxon>Discoba</taxon>
        <taxon>Euglenozoa</taxon>
        <taxon>Kinetoplastea</taxon>
        <taxon>Metakinetoplastina</taxon>
        <taxon>Trypanosomatida</taxon>
        <taxon>Trypanosomatidae</taxon>
        <taxon>Trypanosoma</taxon>
    </lineage>
</organism>
<evidence type="ECO:0000313" key="3">
    <source>
        <dbReference type="Proteomes" id="UP000284403"/>
    </source>
</evidence>
<dbReference type="RefSeq" id="XP_029227883.1">
    <property type="nucleotide sequence ID" value="XM_029372044.1"/>
</dbReference>
<reference evidence="2 3" key="1">
    <citation type="journal article" date="2018" name="BMC Genomics">
        <title>Genomic comparison of Trypanosoma conorhini and Trypanosoma rangeli to Trypanosoma cruzi strains of high and low virulence.</title>
        <authorList>
            <person name="Bradwell K.R."/>
            <person name="Koparde V.N."/>
            <person name="Matveyev A.V."/>
            <person name="Serrano M.G."/>
            <person name="Alves J.M."/>
            <person name="Parikh H."/>
            <person name="Huang B."/>
            <person name="Lee V."/>
            <person name="Espinosa-Alvarez O."/>
            <person name="Ortiz P.A."/>
            <person name="Costa-Martins A.G."/>
            <person name="Teixeira M.M."/>
            <person name="Buck G.A."/>
        </authorList>
    </citation>
    <scope>NUCLEOTIDE SEQUENCE [LARGE SCALE GENOMIC DNA]</scope>
    <source>
        <strain evidence="2 3">025E</strain>
    </source>
</reference>
<protein>
    <submittedName>
        <fullName evidence="2">Uncharacterized protein</fullName>
    </submittedName>
</protein>
<dbReference type="Proteomes" id="UP000284403">
    <property type="component" value="Unassembled WGS sequence"/>
</dbReference>
<evidence type="ECO:0000256" key="1">
    <source>
        <dbReference type="SAM" id="MobiDB-lite"/>
    </source>
</evidence>
<name>A0A422PG21_9TRYP</name>
<dbReference type="AlphaFoldDB" id="A0A422PG21"/>
<dbReference type="OrthoDB" id="251235at2759"/>
<proteinExistence type="predicted"/>